<evidence type="ECO:0000256" key="2">
    <source>
        <dbReference type="ARBA" id="ARBA00023315"/>
    </source>
</evidence>
<dbReference type="EMBL" id="PXVD01000006">
    <property type="protein sequence ID" value="MDJ1370778.1"/>
    <property type="molecule type" value="Genomic_DNA"/>
</dbReference>
<keyword evidence="2" id="KW-0012">Acyltransferase</keyword>
<dbReference type="SUPFAM" id="SSF53901">
    <property type="entry name" value="Thiolase-like"/>
    <property type="match status" value="1"/>
</dbReference>
<dbReference type="Proteomes" id="UP001170379">
    <property type="component" value="Unassembled WGS sequence"/>
</dbReference>
<comment type="caution">
    <text evidence="4">The sequence shown here is derived from an EMBL/GenBank/DDBJ whole genome shotgun (WGS) entry which is preliminary data.</text>
</comment>
<feature type="domain" description="Beta-ketoacyl-[acyl-carrier-protein] synthase III C-terminal" evidence="3">
    <location>
        <begin position="114"/>
        <end position="159"/>
    </location>
</feature>
<sequence length="161" mass="17123">MTTEISLSSPPRVATAPVGNATLRHANVSLLGIAEAIAPVEVASSHFDEQLRGVLKELGLPRRLLERVAGVETRRNWENPKDYIAGAAEAGRKAMAQAGVTGEQIGLLINSSVSREELGNVGPASLPITLAREAREMQRGDRILCMGVGSGLNTAMLEITW</sequence>
<evidence type="ECO:0000259" key="3">
    <source>
        <dbReference type="Pfam" id="PF08541"/>
    </source>
</evidence>
<keyword evidence="5" id="KW-1185">Reference proteome</keyword>
<organism evidence="4 5">
    <name type="scientific">Gulosibacter molinativorax</name>
    <dbReference type="NCBI Taxonomy" id="256821"/>
    <lineage>
        <taxon>Bacteria</taxon>
        <taxon>Bacillati</taxon>
        <taxon>Actinomycetota</taxon>
        <taxon>Actinomycetes</taxon>
        <taxon>Micrococcales</taxon>
        <taxon>Microbacteriaceae</taxon>
        <taxon>Gulosibacter</taxon>
    </lineage>
</organism>
<dbReference type="PANTHER" id="PTHR34069:SF3">
    <property type="entry name" value="ACYL-COA:ACYL-COA ALKYLTRANSFERASE"/>
    <property type="match status" value="1"/>
</dbReference>
<evidence type="ECO:0000256" key="1">
    <source>
        <dbReference type="ARBA" id="ARBA00022679"/>
    </source>
</evidence>
<protein>
    <recommendedName>
        <fullName evidence="3">Beta-ketoacyl-[acyl-carrier-protein] synthase III C-terminal domain-containing protein</fullName>
    </recommendedName>
</protein>
<accession>A0ABT7C6E3</accession>
<gene>
    <name evidence="4" type="ORF">C7K25_05275</name>
</gene>
<dbReference type="Pfam" id="PF08541">
    <property type="entry name" value="ACP_syn_III_C"/>
    <property type="match status" value="1"/>
</dbReference>
<proteinExistence type="predicted"/>
<keyword evidence="1" id="KW-0808">Transferase</keyword>
<dbReference type="InterPro" id="IPR013747">
    <property type="entry name" value="ACP_syn_III_C"/>
</dbReference>
<evidence type="ECO:0000313" key="5">
    <source>
        <dbReference type="Proteomes" id="UP001170379"/>
    </source>
</evidence>
<reference evidence="4" key="2">
    <citation type="journal article" date="2022" name="Sci. Rep.">
        <title>In silico prediction of the enzymes involved in the degradation of the herbicide molinate by Gulosibacter molinativorax ON4T.</title>
        <authorList>
            <person name="Lopes A.R."/>
            <person name="Bunin E."/>
            <person name="Viana A.T."/>
            <person name="Froufe H."/>
            <person name="Munoz-Merida A."/>
            <person name="Pinho D."/>
            <person name="Figueiredo J."/>
            <person name="Barroso C."/>
            <person name="Vaz-Moreira I."/>
            <person name="Bellanger X."/>
            <person name="Egas C."/>
            <person name="Nunes O.C."/>
        </authorList>
    </citation>
    <scope>NUCLEOTIDE SEQUENCE</scope>
    <source>
        <strain evidence="4">ON4</strain>
    </source>
</reference>
<name>A0ABT7C6E3_9MICO</name>
<reference evidence="4" key="1">
    <citation type="submission" date="2018-03" db="EMBL/GenBank/DDBJ databases">
        <authorList>
            <person name="Nunes O.C."/>
            <person name="Lopes A.R."/>
            <person name="Froufe H."/>
            <person name="Munoz-Merida A."/>
            <person name="Barroso C."/>
            <person name="Egas C."/>
        </authorList>
    </citation>
    <scope>NUCLEOTIDE SEQUENCE</scope>
    <source>
        <strain evidence="4">ON4</strain>
    </source>
</reference>
<dbReference type="Gene3D" id="3.40.47.10">
    <property type="match status" value="2"/>
</dbReference>
<evidence type="ECO:0000313" key="4">
    <source>
        <dbReference type="EMBL" id="MDJ1370778.1"/>
    </source>
</evidence>
<dbReference type="InterPro" id="IPR016039">
    <property type="entry name" value="Thiolase-like"/>
</dbReference>
<dbReference type="PANTHER" id="PTHR34069">
    <property type="entry name" value="3-OXOACYL-[ACYL-CARRIER-PROTEIN] SYNTHASE 3"/>
    <property type="match status" value="1"/>
</dbReference>